<proteinExistence type="predicted"/>
<dbReference type="EMBL" id="JAAHFQ010000578">
    <property type="protein sequence ID" value="NER30523.1"/>
    <property type="molecule type" value="Genomic_DNA"/>
</dbReference>
<reference evidence="2" key="1">
    <citation type="submission" date="2019-11" db="EMBL/GenBank/DDBJ databases">
        <title>Genomic insights into an expanded diversity of filamentous marine cyanobacteria reveals the extraordinary biosynthetic potential of Moorea and Okeania.</title>
        <authorList>
            <person name="Ferreira Leao T."/>
            <person name="Wang M."/>
            <person name="Moss N."/>
            <person name="Da Silva R."/>
            <person name="Sanders J."/>
            <person name="Nurk S."/>
            <person name="Gurevich A."/>
            <person name="Humphrey G."/>
            <person name="Reher R."/>
            <person name="Zhu Q."/>
            <person name="Belda-Ferre P."/>
            <person name="Glukhov E."/>
            <person name="Rex R."/>
            <person name="Dorrestein P.C."/>
            <person name="Knight R."/>
            <person name="Pevzner P."/>
            <person name="Gerwick W.H."/>
            <person name="Gerwick L."/>
        </authorList>
    </citation>
    <scope>NUCLEOTIDE SEQUENCE</scope>
    <source>
        <strain evidence="2">SIO1C4</strain>
    </source>
</reference>
<protein>
    <submittedName>
        <fullName evidence="2">Methyltransferase domain-containing protein</fullName>
    </submittedName>
</protein>
<keyword evidence="2" id="KW-0808">Transferase</keyword>
<keyword evidence="2" id="KW-0489">Methyltransferase</keyword>
<evidence type="ECO:0000313" key="2">
    <source>
        <dbReference type="EMBL" id="NER30523.1"/>
    </source>
</evidence>
<dbReference type="CDD" id="cd02440">
    <property type="entry name" value="AdoMet_MTases"/>
    <property type="match status" value="1"/>
</dbReference>
<dbReference type="PANTHER" id="PTHR43861">
    <property type="entry name" value="TRANS-ACONITATE 2-METHYLTRANSFERASE-RELATED"/>
    <property type="match status" value="1"/>
</dbReference>
<dbReference type="GO" id="GO:0032259">
    <property type="term" value="P:methylation"/>
    <property type="evidence" value="ECO:0007669"/>
    <property type="project" value="UniProtKB-KW"/>
</dbReference>
<sequence length="271" mass="30604">MQLLNKIDQQRAQLPIGASRILNTRSLKNEHQRLTELLQPGMAVLDLGCGPGSITRDMAKSVMPNGQVVGIDINPGFIEEARHNHSNVPNLSFELGDIYNLPYDREFDIVIAARIFHWLSRPFDALKMMIKCAKPGSRIVVHDCNLEKVTWQPSPPDSMKTFYTAFLKWRAEAGMDNAIADHLSEIFEKAGLVNIVETPQHQLTKYTDPDFETRIGIWADIAAIKGPQMVQDGAITKDQRLAAEVEYREWVRYQAKLQNVYFTAVEGVVSI</sequence>
<dbReference type="Pfam" id="PF13847">
    <property type="entry name" value="Methyltransf_31"/>
    <property type="match status" value="1"/>
</dbReference>
<gene>
    <name evidence="2" type="ORF">F6J89_23605</name>
</gene>
<name>A0A6B3NFT9_9CYAN</name>
<comment type="caution">
    <text evidence="2">The sequence shown here is derived from an EMBL/GenBank/DDBJ whole genome shotgun (WGS) entry which is preliminary data.</text>
</comment>
<dbReference type="GO" id="GO:0008168">
    <property type="term" value="F:methyltransferase activity"/>
    <property type="evidence" value="ECO:0007669"/>
    <property type="project" value="UniProtKB-KW"/>
</dbReference>
<dbReference type="AlphaFoldDB" id="A0A6B3NFT9"/>
<dbReference type="SUPFAM" id="SSF53335">
    <property type="entry name" value="S-adenosyl-L-methionine-dependent methyltransferases"/>
    <property type="match status" value="1"/>
</dbReference>
<dbReference type="InterPro" id="IPR029063">
    <property type="entry name" value="SAM-dependent_MTases_sf"/>
</dbReference>
<dbReference type="InterPro" id="IPR025714">
    <property type="entry name" value="Methyltranfer_dom"/>
</dbReference>
<feature type="domain" description="Methyltransferase" evidence="1">
    <location>
        <begin position="39"/>
        <end position="149"/>
    </location>
</feature>
<dbReference type="Gene3D" id="3.40.50.150">
    <property type="entry name" value="Vaccinia Virus protein VP39"/>
    <property type="match status" value="1"/>
</dbReference>
<organism evidence="2">
    <name type="scientific">Symploca sp. SIO1C4</name>
    <dbReference type="NCBI Taxonomy" id="2607765"/>
    <lineage>
        <taxon>Bacteria</taxon>
        <taxon>Bacillati</taxon>
        <taxon>Cyanobacteriota</taxon>
        <taxon>Cyanophyceae</taxon>
        <taxon>Coleofasciculales</taxon>
        <taxon>Coleofasciculaceae</taxon>
        <taxon>Symploca</taxon>
    </lineage>
</organism>
<accession>A0A6B3NFT9</accession>
<evidence type="ECO:0000259" key="1">
    <source>
        <dbReference type="Pfam" id="PF13847"/>
    </source>
</evidence>